<organism evidence="10 11">
    <name type="scientific">Dictyobacter kobayashii</name>
    <dbReference type="NCBI Taxonomy" id="2014872"/>
    <lineage>
        <taxon>Bacteria</taxon>
        <taxon>Bacillati</taxon>
        <taxon>Chloroflexota</taxon>
        <taxon>Ktedonobacteria</taxon>
        <taxon>Ktedonobacterales</taxon>
        <taxon>Dictyobacteraceae</taxon>
        <taxon>Dictyobacter</taxon>
    </lineage>
</organism>
<evidence type="ECO:0000256" key="5">
    <source>
        <dbReference type="ARBA" id="ARBA00022989"/>
    </source>
</evidence>
<dbReference type="Gene3D" id="3.40.50.300">
    <property type="entry name" value="P-loop containing nucleotide triphosphate hydrolases"/>
    <property type="match status" value="1"/>
</dbReference>
<feature type="domain" description="ABC transmembrane type-1" evidence="9">
    <location>
        <begin position="23"/>
        <end position="301"/>
    </location>
</feature>
<feature type="transmembrane region" description="Helical" evidence="7">
    <location>
        <begin position="241"/>
        <end position="263"/>
    </location>
</feature>
<dbReference type="GO" id="GO:0005524">
    <property type="term" value="F:ATP binding"/>
    <property type="evidence" value="ECO:0007669"/>
    <property type="project" value="UniProtKB-KW"/>
</dbReference>
<feature type="transmembrane region" description="Helical" evidence="7">
    <location>
        <begin position="275"/>
        <end position="294"/>
    </location>
</feature>
<dbReference type="InterPro" id="IPR003593">
    <property type="entry name" value="AAA+_ATPase"/>
</dbReference>
<gene>
    <name evidence="10" type="ORF">KDK_80490</name>
</gene>
<evidence type="ECO:0000313" key="11">
    <source>
        <dbReference type="Proteomes" id="UP000287188"/>
    </source>
</evidence>
<comment type="subcellular location">
    <subcellularLocation>
        <location evidence="1">Cell membrane</location>
        <topology evidence="1">Multi-pass membrane protein</topology>
    </subcellularLocation>
</comment>
<dbReference type="GO" id="GO:0140359">
    <property type="term" value="F:ABC-type transporter activity"/>
    <property type="evidence" value="ECO:0007669"/>
    <property type="project" value="InterPro"/>
</dbReference>
<dbReference type="GO" id="GO:0016887">
    <property type="term" value="F:ATP hydrolysis activity"/>
    <property type="evidence" value="ECO:0007669"/>
    <property type="project" value="InterPro"/>
</dbReference>
<keyword evidence="5 7" id="KW-1133">Transmembrane helix</keyword>
<dbReference type="PANTHER" id="PTHR24221:SF423">
    <property type="entry name" value="ABC TRANSPORTER"/>
    <property type="match status" value="1"/>
</dbReference>
<evidence type="ECO:0000259" key="8">
    <source>
        <dbReference type="PROSITE" id="PS50893"/>
    </source>
</evidence>
<evidence type="ECO:0000256" key="3">
    <source>
        <dbReference type="ARBA" id="ARBA00022741"/>
    </source>
</evidence>
<feature type="transmembrane region" description="Helical" evidence="7">
    <location>
        <begin position="60"/>
        <end position="80"/>
    </location>
</feature>
<accession>A0A402AYQ9</accession>
<dbReference type="InterPro" id="IPR027417">
    <property type="entry name" value="P-loop_NTPase"/>
</dbReference>
<dbReference type="InterPro" id="IPR011527">
    <property type="entry name" value="ABC1_TM_dom"/>
</dbReference>
<dbReference type="OrthoDB" id="9769115at2"/>
<reference evidence="11" key="1">
    <citation type="submission" date="2018-12" db="EMBL/GenBank/DDBJ databases">
        <title>Tengunoibacter tsumagoiensis gen. nov., sp. nov., Dictyobacter kobayashii sp. nov., D. alpinus sp. nov., and D. joshuensis sp. nov. and description of Dictyobacteraceae fam. nov. within the order Ktedonobacterales isolated from Tengu-no-mugimeshi.</title>
        <authorList>
            <person name="Wang C.M."/>
            <person name="Zheng Y."/>
            <person name="Sakai Y."/>
            <person name="Toyoda A."/>
            <person name="Minakuchi Y."/>
            <person name="Abe K."/>
            <person name="Yokota A."/>
            <person name="Yabe S."/>
        </authorList>
    </citation>
    <scope>NUCLEOTIDE SEQUENCE [LARGE SCALE GENOMIC DNA]</scope>
    <source>
        <strain evidence="11">Uno11</strain>
    </source>
</reference>
<evidence type="ECO:0000256" key="2">
    <source>
        <dbReference type="ARBA" id="ARBA00022692"/>
    </source>
</evidence>
<sequence length="592" mass="65366">MNIKLPMLLGSLLRYRLFYEVRAVLLSFIANAATVAFGLLLQQLFDTLSQRPHFDLRLGLLLLALFLLTMIQMGMQFIGFDNTLKVHYPIRGLLSRNVLAYIFRQPGARALSVTPGEALNTLRDDSETIAYTPGIGQIGDLTFALVALAILWRIDALVTLAVLLPLLLVIVLGRLWMKSVASYREASRNATGQVTGMAGEILGAALAIQVAGAEQAVIEHFRRLSKHRLVQMLRERLQNDAVNAVLGNTVGLGTGLVLFLAALSAHSAHLSIGDITLFIFYMEYITGTLTNLGASLGKYAQTRVSLGRMLSLMQVRDHQARLLVERHPVSLKKQALTVKEIRLEPQSDTLELVTATQLTYHYSASGKGIERVDLRLPRGTLTAIVGRVGSGKTTLVRTLLGQLARQEGEIRWNGSSIQDPADFFVPPRAAYTPQVPHLFSDTLEENILLDQPEAKAQLQQAIYQAVLDQDVATFPLGVQTEIGSRGMKLSGGQAQRTAAARMLARPAELLVLDDLSSALDGETERQLWERLFSRRDQTYLVVTNRRPVLQRADRIIVLKDGKVEAQGTLNELLKTSAEMRLLWADVDGQDHT</sequence>
<dbReference type="InterPro" id="IPR003439">
    <property type="entry name" value="ABC_transporter-like_ATP-bd"/>
</dbReference>
<evidence type="ECO:0000259" key="9">
    <source>
        <dbReference type="PROSITE" id="PS50929"/>
    </source>
</evidence>
<dbReference type="PANTHER" id="PTHR24221">
    <property type="entry name" value="ATP-BINDING CASSETTE SUB-FAMILY B"/>
    <property type="match status" value="1"/>
</dbReference>
<comment type="caution">
    <text evidence="10">The sequence shown here is derived from an EMBL/GenBank/DDBJ whole genome shotgun (WGS) entry which is preliminary data.</text>
</comment>
<protein>
    <submittedName>
        <fullName evidence="10">HlyB/MsbA family ABC transporter</fullName>
    </submittedName>
</protein>
<keyword evidence="11" id="KW-1185">Reference proteome</keyword>
<dbReference type="PROSITE" id="PS50929">
    <property type="entry name" value="ABC_TM1F"/>
    <property type="match status" value="1"/>
</dbReference>
<dbReference type="SUPFAM" id="SSF90123">
    <property type="entry name" value="ABC transporter transmembrane region"/>
    <property type="match status" value="1"/>
</dbReference>
<dbReference type="SMART" id="SM00382">
    <property type="entry name" value="AAA"/>
    <property type="match status" value="1"/>
</dbReference>
<evidence type="ECO:0000256" key="4">
    <source>
        <dbReference type="ARBA" id="ARBA00022840"/>
    </source>
</evidence>
<keyword evidence="2 7" id="KW-0812">Transmembrane</keyword>
<dbReference type="InterPro" id="IPR036640">
    <property type="entry name" value="ABC1_TM_sf"/>
</dbReference>
<dbReference type="AlphaFoldDB" id="A0A402AYQ9"/>
<feature type="domain" description="ABC transporter" evidence="8">
    <location>
        <begin position="353"/>
        <end position="585"/>
    </location>
</feature>
<dbReference type="RefSeq" id="WP_126557497.1">
    <property type="nucleotide sequence ID" value="NZ_BIFS01000002.1"/>
</dbReference>
<dbReference type="SUPFAM" id="SSF52540">
    <property type="entry name" value="P-loop containing nucleoside triphosphate hydrolases"/>
    <property type="match status" value="1"/>
</dbReference>
<dbReference type="EMBL" id="BIFS01000002">
    <property type="protein sequence ID" value="GCE24249.1"/>
    <property type="molecule type" value="Genomic_DNA"/>
</dbReference>
<feature type="transmembrane region" description="Helical" evidence="7">
    <location>
        <begin position="21"/>
        <end position="40"/>
    </location>
</feature>
<dbReference type="Pfam" id="PF00664">
    <property type="entry name" value="ABC_membrane"/>
    <property type="match status" value="1"/>
</dbReference>
<name>A0A402AYQ9_9CHLR</name>
<dbReference type="Pfam" id="PF00005">
    <property type="entry name" value="ABC_tran"/>
    <property type="match status" value="1"/>
</dbReference>
<keyword evidence="6 7" id="KW-0472">Membrane</keyword>
<feature type="transmembrane region" description="Helical" evidence="7">
    <location>
        <begin position="157"/>
        <end position="177"/>
    </location>
</feature>
<evidence type="ECO:0000313" key="10">
    <source>
        <dbReference type="EMBL" id="GCE24249.1"/>
    </source>
</evidence>
<keyword evidence="4" id="KW-0067">ATP-binding</keyword>
<evidence type="ECO:0000256" key="6">
    <source>
        <dbReference type="ARBA" id="ARBA00023136"/>
    </source>
</evidence>
<feature type="transmembrane region" description="Helical" evidence="7">
    <location>
        <begin position="129"/>
        <end position="151"/>
    </location>
</feature>
<evidence type="ECO:0000256" key="1">
    <source>
        <dbReference type="ARBA" id="ARBA00004651"/>
    </source>
</evidence>
<evidence type="ECO:0000256" key="7">
    <source>
        <dbReference type="SAM" id="Phobius"/>
    </source>
</evidence>
<dbReference type="InterPro" id="IPR039421">
    <property type="entry name" value="Type_1_exporter"/>
</dbReference>
<proteinExistence type="predicted"/>
<keyword evidence="3" id="KW-0547">Nucleotide-binding</keyword>
<dbReference type="Proteomes" id="UP000287188">
    <property type="component" value="Unassembled WGS sequence"/>
</dbReference>
<dbReference type="Gene3D" id="1.20.1560.10">
    <property type="entry name" value="ABC transporter type 1, transmembrane domain"/>
    <property type="match status" value="1"/>
</dbReference>
<dbReference type="GO" id="GO:0005886">
    <property type="term" value="C:plasma membrane"/>
    <property type="evidence" value="ECO:0007669"/>
    <property type="project" value="UniProtKB-SubCell"/>
</dbReference>
<dbReference type="PROSITE" id="PS50893">
    <property type="entry name" value="ABC_TRANSPORTER_2"/>
    <property type="match status" value="1"/>
</dbReference>